<dbReference type="Proteomes" id="UP001274896">
    <property type="component" value="Unassembled WGS sequence"/>
</dbReference>
<proteinExistence type="predicted"/>
<dbReference type="Pfam" id="PF00059">
    <property type="entry name" value="Lectin_C"/>
    <property type="match status" value="1"/>
</dbReference>
<sequence length="151" mass="17606">MIPQGRNWSDALAYCRATYTDLAIIENQDYMNRFLSDSQKQQLNSSAWIGLYNDINSWRWSFGNEPLGGIIRKYQIVKLKMRSSQDVNDPAIKAAILEQETWCLYPVLFSNKSYSVPQIKQKLKDHGMAENSTVKWREQPDGLVFHKEKRT</sequence>
<evidence type="ECO:0000313" key="2">
    <source>
        <dbReference type="EMBL" id="KAK3529289.1"/>
    </source>
</evidence>
<reference evidence="2" key="1">
    <citation type="submission" date="2023-06" db="EMBL/GenBank/DDBJ databases">
        <title>Male Hemibagrus guttatus genome.</title>
        <authorList>
            <person name="Bian C."/>
        </authorList>
    </citation>
    <scope>NUCLEOTIDE SEQUENCE</scope>
    <source>
        <strain evidence="2">Male_cb2023</strain>
        <tissue evidence="2">Muscle</tissue>
    </source>
</reference>
<name>A0AAE0QR90_9TELE</name>
<keyword evidence="3" id="KW-1185">Reference proteome</keyword>
<protein>
    <recommendedName>
        <fullName evidence="1">C-type lectin domain-containing protein</fullName>
    </recommendedName>
</protein>
<comment type="caution">
    <text evidence="2">The sequence shown here is derived from an EMBL/GenBank/DDBJ whole genome shotgun (WGS) entry which is preliminary data.</text>
</comment>
<evidence type="ECO:0000259" key="1">
    <source>
        <dbReference type="PROSITE" id="PS50041"/>
    </source>
</evidence>
<dbReference type="PANTHER" id="PTHR45784">
    <property type="entry name" value="C-TYPE LECTIN DOMAIN FAMILY 20 MEMBER A-RELATED"/>
    <property type="match status" value="1"/>
</dbReference>
<dbReference type="EMBL" id="JAUCMX010000012">
    <property type="protein sequence ID" value="KAK3529289.1"/>
    <property type="molecule type" value="Genomic_DNA"/>
</dbReference>
<gene>
    <name evidence="2" type="ORF">QTP70_025737</name>
</gene>
<dbReference type="InterPro" id="IPR016186">
    <property type="entry name" value="C-type_lectin-like/link_sf"/>
</dbReference>
<accession>A0AAE0QR90</accession>
<feature type="domain" description="C-type lectin" evidence="1">
    <location>
        <begin position="1"/>
        <end position="67"/>
    </location>
</feature>
<evidence type="ECO:0000313" key="3">
    <source>
        <dbReference type="Proteomes" id="UP001274896"/>
    </source>
</evidence>
<dbReference type="AlphaFoldDB" id="A0AAE0QR90"/>
<organism evidence="2 3">
    <name type="scientific">Hemibagrus guttatus</name>
    <dbReference type="NCBI Taxonomy" id="175788"/>
    <lineage>
        <taxon>Eukaryota</taxon>
        <taxon>Metazoa</taxon>
        <taxon>Chordata</taxon>
        <taxon>Craniata</taxon>
        <taxon>Vertebrata</taxon>
        <taxon>Euteleostomi</taxon>
        <taxon>Actinopterygii</taxon>
        <taxon>Neopterygii</taxon>
        <taxon>Teleostei</taxon>
        <taxon>Ostariophysi</taxon>
        <taxon>Siluriformes</taxon>
        <taxon>Bagridae</taxon>
        <taxon>Hemibagrus</taxon>
    </lineage>
</organism>
<dbReference type="InterPro" id="IPR016187">
    <property type="entry name" value="CTDL_fold"/>
</dbReference>
<dbReference type="PANTHER" id="PTHR45784:SF5">
    <property type="entry name" value="C-TYPE LECTIN DOMAIN FAMILY 20 MEMBER A-RELATED"/>
    <property type="match status" value="1"/>
</dbReference>
<dbReference type="PROSITE" id="PS50041">
    <property type="entry name" value="C_TYPE_LECTIN_2"/>
    <property type="match status" value="1"/>
</dbReference>
<dbReference type="Gene3D" id="3.10.100.10">
    <property type="entry name" value="Mannose-Binding Protein A, subunit A"/>
    <property type="match status" value="1"/>
</dbReference>
<dbReference type="SUPFAM" id="SSF56436">
    <property type="entry name" value="C-type lectin-like"/>
    <property type="match status" value="1"/>
</dbReference>
<dbReference type="InterPro" id="IPR001304">
    <property type="entry name" value="C-type_lectin-like"/>
</dbReference>